<keyword evidence="10" id="KW-1185">Reference proteome</keyword>
<organism evidence="9">
    <name type="scientific">Medioppia subpectinata</name>
    <dbReference type="NCBI Taxonomy" id="1979941"/>
    <lineage>
        <taxon>Eukaryota</taxon>
        <taxon>Metazoa</taxon>
        <taxon>Ecdysozoa</taxon>
        <taxon>Arthropoda</taxon>
        <taxon>Chelicerata</taxon>
        <taxon>Arachnida</taxon>
        <taxon>Acari</taxon>
        <taxon>Acariformes</taxon>
        <taxon>Sarcoptiformes</taxon>
        <taxon>Oribatida</taxon>
        <taxon>Brachypylina</taxon>
        <taxon>Oppioidea</taxon>
        <taxon>Oppiidae</taxon>
        <taxon>Medioppia</taxon>
    </lineage>
</organism>
<dbReference type="GO" id="GO:0004222">
    <property type="term" value="F:metalloendopeptidase activity"/>
    <property type="evidence" value="ECO:0007669"/>
    <property type="project" value="InterPro"/>
</dbReference>
<dbReference type="GO" id="GO:0006508">
    <property type="term" value="P:proteolysis"/>
    <property type="evidence" value="ECO:0007669"/>
    <property type="project" value="UniProtKB-KW"/>
</dbReference>
<feature type="domain" description="Peptidase M48" evidence="8">
    <location>
        <begin position="4"/>
        <end position="109"/>
    </location>
</feature>
<keyword evidence="3 6" id="KW-0378">Hydrolase</keyword>
<keyword evidence="7" id="KW-1133">Transmembrane helix</keyword>
<evidence type="ECO:0000256" key="3">
    <source>
        <dbReference type="ARBA" id="ARBA00022801"/>
    </source>
</evidence>
<keyword evidence="2" id="KW-0479">Metal-binding</keyword>
<evidence type="ECO:0000256" key="4">
    <source>
        <dbReference type="ARBA" id="ARBA00022833"/>
    </source>
</evidence>
<keyword evidence="5 6" id="KW-0482">Metalloprotease</keyword>
<dbReference type="Pfam" id="PF01435">
    <property type="entry name" value="Peptidase_M48"/>
    <property type="match status" value="1"/>
</dbReference>
<evidence type="ECO:0000313" key="9">
    <source>
        <dbReference type="EMBL" id="CAD7630048.1"/>
    </source>
</evidence>
<dbReference type="EMBL" id="CAJPIZ010007678">
    <property type="protein sequence ID" value="CAG2110478.1"/>
    <property type="molecule type" value="Genomic_DNA"/>
</dbReference>
<evidence type="ECO:0000256" key="1">
    <source>
        <dbReference type="ARBA" id="ARBA00022670"/>
    </source>
</evidence>
<dbReference type="AlphaFoldDB" id="A0A7R9KVH1"/>
<keyword evidence="1 6" id="KW-0645">Protease</keyword>
<accession>A0A7R9KVH1</accession>
<sequence>MSLLYQNQVLYTAFGFHNSRPVFIGIFIIFQYIFSPYNEILSFLMTCLGRRFEFAADAFAKHMNRTADLRSALIKLNKDNLGFPLYDWLYSSWYHSHPPLLERIRALGKID</sequence>
<reference evidence="9" key="1">
    <citation type="submission" date="2020-11" db="EMBL/GenBank/DDBJ databases">
        <authorList>
            <person name="Tran Van P."/>
        </authorList>
    </citation>
    <scope>NUCLEOTIDE SEQUENCE</scope>
</reference>
<evidence type="ECO:0000256" key="5">
    <source>
        <dbReference type="ARBA" id="ARBA00023049"/>
    </source>
</evidence>
<keyword evidence="7" id="KW-0472">Membrane</keyword>
<dbReference type="Proteomes" id="UP000759131">
    <property type="component" value="Unassembled WGS sequence"/>
</dbReference>
<evidence type="ECO:0000256" key="7">
    <source>
        <dbReference type="SAM" id="Phobius"/>
    </source>
</evidence>
<dbReference type="PANTHER" id="PTHR10120">
    <property type="entry name" value="CAAX PRENYL PROTEASE 1"/>
    <property type="match status" value="1"/>
</dbReference>
<keyword evidence="4 6" id="KW-0862">Zinc</keyword>
<evidence type="ECO:0000256" key="2">
    <source>
        <dbReference type="ARBA" id="ARBA00022723"/>
    </source>
</evidence>
<protein>
    <recommendedName>
        <fullName evidence="8">Peptidase M48 domain-containing protein</fullName>
    </recommendedName>
</protein>
<comment type="similarity">
    <text evidence="6">Belongs to the peptidase M48 family.</text>
</comment>
<dbReference type="OrthoDB" id="360839at2759"/>
<dbReference type="GO" id="GO:0046872">
    <property type="term" value="F:metal ion binding"/>
    <property type="evidence" value="ECO:0007669"/>
    <property type="project" value="UniProtKB-KW"/>
</dbReference>
<dbReference type="EMBL" id="OC862253">
    <property type="protein sequence ID" value="CAD7630048.1"/>
    <property type="molecule type" value="Genomic_DNA"/>
</dbReference>
<evidence type="ECO:0000256" key="6">
    <source>
        <dbReference type="RuleBase" id="RU003983"/>
    </source>
</evidence>
<name>A0A7R9KVH1_9ACAR</name>
<dbReference type="InterPro" id="IPR001915">
    <property type="entry name" value="Peptidase_M48"/>
</dbReference>
<evidence type="ECO:0000313" key="10">
    <source>
        <dbReference type="Proteomes" id="UP000759131"/>
    </source>
</evidence>
<proteinExistence type="inferred from homology"/>
<comment type="cofactor">
    <cofactor evidence="6">
        <name>Zn(2+)</name>
        <dbReference type="ChEBI" id="CHEBI:29105"/>
    </cofactor>
    <text evidence="6">Binds 1 zinc ion per subunit.</text>
</comment>
<keyword evidence="7" id="KW-0812">Transmembrane</keyword>
<evidence type="ECO:0000259" key="8">
    <source>
        <dbReference type="Pfam" id="PF01435"/>
    </source>
</evidence>
<gene>
    <name evidence="9" type="ORF">OSB1V03_LOCUS10461</name>
</gene>
<feature type="transmembrane region" description="Helical" evidence="7">
    <location>
        <begin position="20"/>
        <end position="41"/>
    </location>
</feature>